<evidence type="ECO:0000256" key="1">
    <source>
        <dbReference type="ARBA" id="ARBA00001974"/>
    </source>
</evidence>
<protein>
    <recommendedName>
        <fullName evidence="7">FAD dependent oxidoreductase domain-containing protein</fullName>
    </recommendedName>
</protein>
<evidence type="ECO:0000256" key="2">
    <source>
        <dbReference type="ARBA" id="ARBA00010989"/>
    </source>
</evidence>
<dbReference type="KEGG" id="smo:SELMODRAFT_403187"/>
<dbReference type="Pfam" id="PF01266">
    <property type="entry name" value="DAO"/>
    <property type="match status" value="1"/>
</dbReference>
<proteinExistence type="inferred from homology"/>
<dbReference type="GO" id="GO:0050660">
    <property type="term" value="F:flavin adenine dinucleotide binding"/>
    <property type="evidence" value="ECO:0007669"/>
    <property type="project" value="InterPro"/>
</dbReference>
<dbReference type="InterPro" id="IPR006076">
    <property type="entry name" value="FAD-dep_OxRdtase"/>
</dbReference>
<gene>
    <name evidence="8" type="ORF">SELMODRAFT_403187</name>
</gene>
<dbReference type="InterPro" id="IPR036188">
    <property type="entry name" value="FAD/NAD-bd_sf"/>
</dbReference>
<keyword evidence="9" id="KW-1185">Reference proteome</keyword>
<comment type="similarity">
    <text evidence="2">Belongs to the MSOX/MTOX family.</text>
</comment>
<evidence type="ECO:0000256" key="3">
    <source>
        <dbReference type="ARBA" id="ARBA00022630"/>
    </source>
</evidence>
<dbReference type="EMBL" id="GL377566">
    <property type="protein sequence ID" value="EFJ36626.1"/>
    <property type="molecule type" value="Genomic_DNA"/>
</dbReference>
<dbReference type="Gramene" id="EFJ36626">
    <property type="protein sequence ID" value="EFJ36626"/>
    <property type="gene ID" value="SELMODRAFT_403187"/>
</dbReference>
<dbReference type="PANTHER" id="PTHR10961:SF10">
    <property type="entry name" value="FAD DEPENDENT OXIDOREDUCTASE DOMAIN-CONTAINING PROTEIN"/>
    <property type="match status" value="1"/>
</dbReference>
<dbReference type="HOGENOM" id="CLU_058179_0_0_1"/>
<keyword evidence="4" id="KW-0274">FAD</keyword>
<sequence>MAAKHYSIAVLGLGCIGSAACRHLSMSSPDPSTIIGIGEAESTPGTGSNCSFPTVFSSHYDQGRITRVVDPDAVWSHLAAKSISNYPEVETKSGISFHGRVGFLRVSPFYGGAGDSLARSLEVGLQNGAEAEVADDASSRFPYFGFGDEDVAVVENGGAGYVNPREMVRAQLAIARENGIRLVQETVTSIERLGEGGGVKISTRRGTSFLAARVLICTGAYTNFLLPKSLQLVVKIRAVSVVLAEIDGDEVKRLDGMPCFIWRLKSNPVLHSVYGCPPIQYPDGRTYLKIGGTTWQPKIVSTEEEFLEWFHGAGCKVETDALLEVLLRELVPGLRVKSVKTKPCVVSYAARNYPYMDKLSDEVFLAAFGCGASAKSSDEIGKMASSLVCNGEWSYDQLDSSLFRAVFAVDGECST</sequence>
<dbReference type="PANTHER" id="PTHR10961">
    <property type="entry name" value="PEROXISOMAL SARCOSINE OXIDASE"/>
    <property type="match status" value="1"/>
</dbReference>
<dbReference type="Gene3D" id="3.30.9.10">
    <property type="entry name" value="D-Amino Acid Oxidase, subunit A, domain 2"/>
    <property type="match status" value="1"/>
</dbReference>
<dbReference type="Gene3D" id="3.50.50.60">
    <property type="entry name" value="FAD/NAD(P)-binding domain"/>
    <property type="match status" value="1"/>
</dbReference>
<dbReference type="PROSITE" id="PS51257">
    <property type="entry name" value="PROKAR_LIPOPROTEIN"/>
    <property type="match status" value="1"/>
</dbReference>
<feature type="domain" description="FAD dependent oxidoreductase" evidence="7">
    <location>
        <begin position="8"/>
        <end position="385"/>
    </location>
</feature>
<dbReference type="OrthoDB" id="424974at2759"/>
<comment type="cofactor">
    <cofactor evidence="1">
        <name>FAD</name>
        <dbReference type="ChEBI" id="CHEBI:57692"/>
    </cofactor>
</comment>
<evidence type="ECO:0000256" key="4">
    <source>
        <dbReference type="ARBA" id="ARBA00022827"/>
    </source>
</evidence>
<dbReference type="InterPro" id="IPR045170">
    <property type="entry name" value="MTOX"/>
</dbReference>
<feature type="signal peptide" evidence="6">
    <location>
        <begin position="1"/>
        <end position="21"/>
    </location>
</feature>
<name>D8QTC9_SELML</name>
<evidence type="ECO:0000313" key="8">
    <source>
        <dbReference type="EMBL" id="EFJ36626.1"/>
    </source>
</evidence>
<dbReference type="OMA" id="MPSTIVL"/>
<reference evidence="8 9" key="1">
    <citation type="journal article" date="2011" name="Science">
        <title>The Selaginella genome identifies genetic changes associated with the evolution of vascular plants.</title>
        <authorList>
            <person name="Banks J.A."/>
            <person name="Nishiyama T."/>
            <person name="Hasebe M."/>
            <person name="Bowman J.L."/>
            <person name="Gribskov M."/>
            <person name="dePamphilis C."/>
            <person name="Albert V.A."/>
            <person name="Aono N."/>
            <person name="Aoyama T."/>
            <person name="Ambrose B.A."/>
            <person name="Ashton N.W."/>
            <person name="Axtell M.J."/>
            <person name="Barker E."/>
            <person name="Barker M.S."/>
            <person name="Bennetzen J.L."/>
            <person name="Bonawitz N.D."/>
            <person name="Chapple C."/>
            <person name="Cheng C."/>
            <person name="Correa L.G."/>
            <person name="Dacre M."/>
            <person name="DeBarry J."/>
            <person name="Dreyer I."/>
            <person name="Elias M."/>
            <person name="Engstrom E.M."/>
            <person name="Estelle M."/>
            <person name="Feng L."/>
            <person name="Finet C."/>
            <person name="Floyd S.K."/>
            <person name="Frommer W.B."/>
            <person name="Fujita T."/>
            <person name="Gramzow L."/>
            <person name="Gutensohn M."/>
            <person name="Harholt J."/>
            <person name="Hattori M."/>
            <person name="Heyl A."/>
            <person name="Hirai T."/>
            <person name="Hiwatashi Y."/>
            <person name="Ishikawa M."/>
            <person name="Iwata M."/>
            <person name="Karol K.G."/>
            <person name="Koehler B."/>
            <person name="Kolukisaoglu U."/>
            <person name="Kubo M."/>
            <person name="Kurata T."/>
            <person name="Lalonde S."/>
            <person name="Li K."/>
            <person name="Li Y."/>
            <person name="Litt A."/>
            <person name="Lyons E."/>
            <person name="Manning G."/>
            <person name="Maruyama T."/>
            <person name="Michael T.P."/>
            <person name="Mikami K."/>
            <person name="Miyazaki S."/>
            <person name="Morinaga S."/>
            <person name="Murata T."/>
            <person name="Mueller-Roeber B."/>
            <person name="Nelson D.R."/>
            <person name="Obara M."/>
            <person name="Oguri Y."/>
            <person name="Olmstead R.G."/>
            <person name="Onodera N."/>
            <person name="Petersen B.L."/>
            <person name="Pils B."/>
            <person name="Prigge M."/>
            <person name="Rensing S.A."/>
            <person name="Riano-Pachon D.M."/>
            <person name="Roberts A.W."/>
            <person name="Sato Y."/>
            <person name="Scheller H.V."/>
            <person name="Schulz B."/>
            <person name="Schulz C."/>
            <person name="Shakirov E.V."/>
            <person name="Shibagaki N."/>
            <person name="Shinohara N."/>
            <person name="Shippen D.E."/>
            <person name="Soerensen I."/>
            <person name="Sotooka R."/>
            <person name="Sugimoto N."/>
            <person name="Sugita M."/>
            <person name="Sumikawa N."/>
            <person name="Tanurdzic M."/>
            <person name="Theissen G."/>
            <person name="Ulvskov P."/>
            <person name="Wakazuki S."/>
            <person name="Weng J.K."/>
            <person name="Willats W.W."/>
            <person name="Wipf D."/>
            <person name="Wolf P.G."/>
            <person name="Yang L."/>
            <person name="Zimmer A.D."/>
            <person name="Zhu Q."/>
            <person name="Mitros T."/>
            <person name="Hellsten U."/>
            <person name="Loque D."/>
            <person name="Otillar R."/>
            <person name="Salamov A."/>
            <person name="Schmutz J."/>
            <person name="Shapiro H."/>
            <person name="Lindquist E."/>
            <person name="Lucas S."/>
            <person name="Rokhsar D."/>
            <person name="Grigoriev I.V."/>
        </authorList>
    </citation>
    <scope>NUCLEOTIDE SEQUENCE [LARGE SCALE GENOMIC DNA]</scope>
</reference>
<evidence type="ECO:0000256" key="6">
    <source>
        <dbReference type="SAM" id="SignalP"/>
    </source>
</evidence>
<dbReference type="eggNOG" id="ENOG502S1Z1">
    <property type="taxonomic scope" value="Eukaryota"/>
</dbReference>
<dbReference type="AlphaFoldDB" id="D8QTC9"/>
<evidence type="ECO:0000259" key="7">
    <source>
        <dbReference type="Pfam" id="PF01266"/>
    </source>
</evidence>
<keyword evidence="3" id="KW-0285">Flavoprotein</keyword>
<feature type="chain" id="PRO_5003121157" description="FAD dependent oxidoreductase domain-containing protein" evidence="6">
    <location>
        <begin position="22"/>
        <end position="415"/>
    </location>
</feature>
<dbReference type="InParanoid" id="D8QTC9"/>
<dbReference type="GO" id="GO:0008115">
    <property type="term" value="F:sarcosine oxidase activity"/>
    <property type="evidence" value="ECO:0000318"/>
    <property type="project" value="GO_Central"/>
</dbReference>
<keyword evidence="5" id="KW-0560">Oxidoreductase</keyword>
<dbReference type="STRING" id="88036.D8QTC9"/>
<accession>D8QTC9</accession>
<organism evidence="9">
    <name type="scientific">Selaginella moellendorffii</name>
    <name type="common">Spikemoss</name>
    <dbReference type="NCBI Taxonomy" id="88036"/>
    <lineage>
        <taxon>Eukaryota</taxon>
        <taxon>Viridiplantae</taxon>
        <taxon>Streptophyta</taxon>
        <taxon>Embryophyta</taxon>
        <taxon>Tracheophyta</taxon>
        <taxon>Lycopodiopsida</taxon>
        <taxon>Selaginellales</taxon>
        <taxon>Selaginellaceae</taxon>
        <taxon>Selaginella</taxon>
    </lineage>
</organism>
<dbReference type="SUPFAM" id="SSF51905">
    <property type="entry name" value="FAD/NAD(P)-binding domain"/>
    <property type="match status" value="1"/>
</dbReference>
<evidence type="ECO:0000256" key="5">
    <source>
        <dbReference type="ARBA" id="ARBA00023002"/>
    </source>
</evidence>
<evidence type="ECO:0000313" key="9">
    <source>
        <dbReference type="Proteomes" id="UP000001514"/>
    </source>
</evidence>
<dbReference type="Proteomes" id="UP000001514">
    <property type="component" value="Unassembled WGS sequence"/>
</dbReference>
<keyword evidence="6" id="KW-0732">Signal</keyword>